<protein>
    <submittedName>
        <fullName evidence="1">Uncharacterized protein</fullName>
    </submittedName>
</protein>
<gene>
    <name evidence="1" type="ORF">EVA_07745</name>
</gene>
<proteinExistence type="predicted"/>
<name>J9GBC5_9ZZZZ</name>
<sequence length="53" mass="5857">MAVRLCTQRAIVSPDPASTQSEQRSLATHFPLIHTSSKATVVQITLIFAYLRT</sequence>
<reference evidence="1" key="1">
    <citation type="journal article" date="2012" name="PLoS ONE">
        <title>Gene sets for utilization of primary and secondary nutrition supplies in the distal gut of endangered iberian lynx.</title>
        <authorList>
            <person name="Alcaide M."/>
            <person name="Messina E."/>
            <person name="Richter M."/>
            <person name="Bargiela R."/>
            <person name="Peplies J."/>
            <person name="Huws S.A."/>
            <person name="Newbold C.J."/>
            <person name="Golyshin P.N."/>
            <person name="Simon M.A."/>
            <person name="Lopez G."/>
            <person name="Yakimov M.M."/>
            <person name="Ferrer M."/>
        </authorList>
    </citation>
    <scope>NUCLEOTIDE SEQUENCE</scope>
</reference>
<evidence type="ECO:0000313" key="1">
    <source>
        <dbReference type="EMBL" id="EJX04144.1"/>
    </source>
</evidence>
<dbReference type="EMBL" id="AMCI01001903">
    <property type="protein sequence ID" value="EJX04144.1"/>
    <property type="molecule type" value="Genomic_DNA"/>
</dbReference>
<dbReference type="AlphaFoldDB" id="J9GBC5"/>
<organism evidence="1">
    <name type="scientific">gut metagenome</name>
    <dbReference type="NCBI Taxonomy" id="749906"/>
    <lineage>
        <taxon>unclassified sequences</taxon>
        <taxon>metagenomes</taxon>
        <taxon>organismal metagenomes</taxon>
    </lineage>
</organism>
<accession>J9GBC5</accession>
<comment type="caution">
    <text evidence="1">The sequence shown here is derived from an EMBL/GenBank/DDBJ whole genome shotgun (WGS) entry which is preliminary data.</text>
</comment>